<dbReference type="EMBL" id="JAWDGP010000883">
    <property type="protein sequence ID" value="KAK3796359.1"/>
    <property type="molecule type" value="Genomic_DNA"/>
</dbReference>
<accession>A0AAE1AYE9</accession>
<reference evidence="1" key="1">
    <citation type="journal article" date="2023" name="G3 (Bethesda)">
        <title>A reference genome for the long-term kleptoplast-retaining sea slug Elysia crispata morphotype clarki.</title>
        <authorList>
            <person name="Eastman K.E."/>
            <person name="Pendleton A.L."/>
            <person name="Shaikh M.A."/>
            <person name="Suttiyut T."/>
            <person name="Ogas R."/>
            <person name="Tomko P."/>
            <person name="Gavelis G."/>
            <person name="Widhalm J.R."/>
            <person name="Wisecaver J.H."/>
        </authorList>
    </citation>
    <scope>NUCLEOTIDE SEQUENCE</scope>
    <source>
        <strain evidence="1">ECLA1</strain>
    </source>
</reference>
<keyword evidence="2" id="KW-1185">Reference proteome</keyword>
<organism evidence="1 2">
    <name type="scientific">Elysia crispata</name>
    <name type="common">lettuce slug</name>
    <dbReference type="NCBI Taxonomy" id="231223"/>
    <lineage>
        <taxon>Eukaryota</taxon>
        <taxon>Metazoa</taxon>
        <taxon>Spiralia</taxon>
        <taxon>Lophotrochozoa</taxon>
        <taxon>Mollusca</taxon>
        <taxon>Gastropoda</taxon>
        <taxon>Heterobranchia</taxon>
        <taxon>Euthyneura</taxon>
        <taxon>Panpulmonata</taxon>
        <taxon>Sacoglossa</taxon>
        <taxon>Placobranchoidea</taxon>
        <taxon>Plakobranchidae</taxon>
        <taxon>Elysia</taxon>
    </lineage>
</organism>
<sequence>MCALSGQQPTRATGQGQFSGVCQVVIDQEPRVPGQLKSLSTRTCVFSITLPARRIVRAVLESVERTYRTCPHWDAKSRTPPLLHIPTRLAWDVDLGRKKANPASASRKNFPSYVLGERSPSLRTGYKLSGPCSKIISNARSVLMEGNERVCVGGGGWKVLKAFLTYNQNVITQLGEGSLDD</sequence>
<protein>
    <submittedName>
        <fullName evidence="1">Uncharacterized protein</fullName>
    </submittedName>
</protein>
<evidence type="ECO:0000313" key="1">
    <source>
        <dbReference type="EMBL" id="KAK3796359.1"/>
    </source>
</evidence>
<dbReference type="Proteomes" id="UP001283361">
    <property type="component" value="Unassembled WGS sequence"/>
</dbReference>
<gene>
    <name evidence="1" type="ORF">RRG08_026616</name>
</gene>
<dbReference type="AlphaFoldDB" id="A0AAE1AYE9"/>
<comment type="caution">
    <text evidence="1">The sequence shown here is derived from an EMBL/GenBank/DDBJ whole genome shotgun (WGS) entry which is preliminary data.</text>
</comment>
<proteinExistence type="predicted"/>
<name>A0AAE1AYE9_9GAST</name>
<evidence type="ECO:0000313" key="2">
    <source>
        <dbReference type="Proteomes" id="UP001283361"/>
    </source>
</evidence>